<evidence type="ECO:0000313" key="22">
    <source>
        <dbReference type="Proteomes" id="UP000694240"/>
    </source>
</evidence>
<keyword evidence="13" id="KW-0472">Membrane</keyword>
<dbReference type="Pfam" id="PF01370">
    <property type="entry name" value="Epimerase"/>
    <property type="match status" value="1"/>
</dbReference>
<keyword evidence="14" id="KW-0325">Glycoprotein</keyword>
<evidence type="ECO:0000256" key="13">
    <source>
        <dbReference type="ARBA" id="ARBA00023136"/>
    </source>
</evidence>
<evidence type="ECO:0000256" key="14">
    <source>
        <dbReference type="ARBA" id="ARBA00023180"/>
    </source>
</evidence>
<evidence type="ECO:0000256" key="18">
    <source>
        <dbReference type="ARBA" id="ARBA00049410"/>
    </source>
</evidence>
<dbReference type="AlphaFoldDB" id="A0A8T2EVU9"/>
<proteinExistence type="inferred from homology"/>
<evidence type="ECO:0000256" key="12">
    <source>
        <dbReference type="ARBA" id="ARBA00023034"/>
    </source>
</evidence>
<dbReference type="GO" id="GO:0070403">
    <property type="term" value="F:NAD+ binding"/>
    <property type="evidence" value="ECO:0007669"/>
    <property type="project" value="InterPro"/>
</dbReference>
<dbReference type="PANTHER" id="PTHR43078:SF49">
    <property type="entry name" value="UDP-GLUCURONIC ACID DECARBOXYLASE 3-RELATED"/>
    <property type="match status" value="1"/>
</dbReference>
<evidence type="ECO:0000256" key="1">
    <source>
        <dbReference type="ARBA" id="ARBA00001911"/>
    </source>
</evidence>
<dbReference type="PANTHER" id="PTHR43078">
    <property type="entry name" value="UDP-GLUCURONIC ACID DECARBOXYLASE-RELATED"/>
    <property type="match status" value="1"/>
</dbReference>
<keyword evidence="15" id="KW-0456">Lyase</keyword>
<feature type="region of interest" description="Disordered" evidence="19">
    <location>
        <begin position="1"/>
        <end position="21"/>
    </location>
</feature>
<evidence type="ECO:0000256" key="3">
    <source>
        <dbReference type="ARBA" id="ARBA00005100"/>
    </source>
</evidence>
<evidence type="ECO:0000256" key="17">
    <source>
        <dbReference type="ARBA" id="ARBA00037859"/>
    </source>
</evidence>
<evidence type="ECO:0000256" key="16">
    <source>
        <dbReference type="ARBA" id="ARBA00031585"/>
    </source>
</evidence>
<evidence type="ECO:0000256" key="11">
    <source>
        <dbReference type="ARBA" id="ARBA00023027"/>
    </source>
</evidence>
<keyword evidence="9" id="KW-0735">Signal-anchor</keyword>
<dbReference type="InterPro" id="IPR001509">
    <property type="entry name" value="Epimerase_deHydtase"/>
</dbReference>
<protein>
    <recommendedName>
        <fullName evidence="6">UDP-glucuronic acid decarboxylase 1</fullName>
        <ecNumber evidence="5">4.1.1.35</ecNumber>
    </recommendedName>
    <alternativeName>
        <fullName evidence="16">UDP-glucuronate decarboxylase 1</fullName>
    </alternativeName>
</protein>
<dbReference type="EC" id="4.1.1.35" evidence="5"/>
<evidence type="ECO:0000256" key="9">
    <source>
        <dbReference type="ARBA" id="ARBA00022968"/>
    </source>
</evidence>
<comment type="caution">
    <text evidence="21">The sequence shown here is derived from an EMBL/GenBank/DDBJ whole genome shotgun (WGS) entry which is preliminary data.</text>
</comment>
<keyword evidence="12" id="KW-0333">Golgi apparatus</keyword>
<name>A0A8T2EVU9_9BRAS</name>
<feature type="domain" description="NAD-dependent epimerase/dehydratase" evidence="20">
    <location>
        <begin position="31"/>
        <end position="300"/>
    </location>
</feature>
<dbReference type="GO" id="GO:0048040">
    <property type="term" value="F:UDP-glucuronate decarboxylase activity"/>
    <property type="evidence" value="ECO:0007669"/>
    <property type="project" value="UniProtKB-EC"/>
</dbReference>
<evidence type="ECO:0000256" key="6">
    <source>
        <dbReference type="ARBA" id="ARBA00018816"/>
    </source>
</evidence>
<keyword evidence="8" id="KW-0210">Decarboxylase</keyword>
<comment type="subcellular location">
    <subcellularLocation>
        <location evidence="2">Golgi apparatus membrane</location>
        <topology evidence="2">Single-pass type II membrane protein</topology>
    </subcellularLocation>
    <subcellularLocation>
        <location evidence="17">Golgi apparatus</location>
        <location evidence="17">Golgi stack membrane</location>
    </subcellularLocation>
</comment>
<sequence length="376" mass="42486">MASSDKQTSPKPPPSPSPLRNSKFCQSNMRILISGGAGFIGSHLVDKLMENEKNEVIVADNYFTGSKDNLKKWIGHPRFELIRHDVTEPLLIEVDQIYHLACPASPIFYKYNPVKTIKTNVIGTLNMLGLAKRVGARILLTSTSEVYGDPLIHPQPESYWGNVNPIGVRSCYDEGKRVAETLMFDYHRQHGIGQLQFLKALTLTFLPVISSRFSRFLYVLVFCFVFIEIRIARIFNTYGPRMNIDDGRVVSNFIAQALRGEALTVQKPGTQTRSFCYVSDMVDGLMRLMEGDDTGPINIGNPGEFTMVELAETVKELINPSIEIKMVENTPDDPRQRKPDITKAKEVLGWEPKVKLREGLPLMEEDFRLRLGVHKN</sequence>
<keyword evidence="10" id="KW-1133">Transmembrane helix</keyword>
<evidence type="ECO:0000256" key="15">
    <source>
        <dbReference type="ARBA" id="ARBA00023239"/>
    </source>
</evidence>
<evidence type="ECO:0000256" key="8">
    <source>
        <dbReference type="ARBA" id="ARBA00022793"/>
    </source>
</evidence>
<reference evidence="21 22" key="1">
    <citation type="submission" date="2020-12" db="EMBL/GenBank/DDBJ databases">
        <title>Concerted genomic and epigenomic changes stabilize Arabidopsis allopolyploids.</title>
        <authorList>
            <person name="Chen Z."/>
        </authorList>
    </citation>
    <scope>NUCLEOTIDE SEQUENCE [LARGE SCALE GENOMIC DNA]</scope>
    <source>
        <strain evidence="21">Allo738</strain>
        <tissue evidence="21">Leaf</tissue>
    </source>
</reference>
<dbReference type="InterPro" id="IPR044516">
    <property type="entry name" value="UXS-like"/>
</dbReference>
<dbReference type="FunFam" id="3.40.50.720:FF:000065">
    <property type="entry name" value="UDP-glucuronic acid decarboxylase 1"/>
    <property type="match status" value="1"/>
</dbReference>
<evidence type="ECO:0000256" key="4">
    <source>
        <dbReference type="ARBA" id="ARBA00007505"/>
    </source>
</evidence>
<comment type="cofactor">
    <cofactor evidence="1">
        <name>NAD(+)</name>
        <dbReference type="ChEBI" id="CHEBI:57540"/>
    </cofactor>
</comment>
<dbReference type="GO" id="GO:0032580">
    <property type="term" value="C:Golgi cisterna membrane"/>
    <property type="evidence" value="ECO:0007669"/>
    <property type="project" value="UniProtKB-SubCell"/>
</dbReference>
<dbReference type="CDD" id="cd05230">
    <property type="entry name" value="UGD_SDR_e"/>
    <property type="match status" value="1"/>
</dbReference>
<evidence type="ECO:0000256" key="2">
    <source>
        <dbReference type="ARBA" id="ARBA00004323"/>
    </source>
</evidence>
<dbReference type="GO" id="GO:0042732">
    <property type="term" value="P:D-xylose metabolic process"/>
    <property type="evidence" value="ECO:0007669"/>
    <property type="project" value="InterPro"/>
</dbReference>
<dbReference type="EMBL" id="JAEFBK010000003">
    <property type="protein sequence ID" value="KAG7627532.1"/>
    <property type="molecule type" value="Genomic_DNA"/>
</dbReference>
<dbReference type="Proteomes" id="UP000694240">
    <property type="component" value="Chromosome 3"/>
</dbReference>
<keyword evidence="11" id="KW-0520">NAD</keyword>
<keyword evidence="7" id="KW-0812">Transmembrane</keyword>
<evidence type="ECO:0000256" key="19">
    <source>
        <dbReference type="SAM" id="MobiDB-lite"/>
    </source>
</evidence>
<evidence type="ECO:0000256" key="5">
    <source>
        <dbReference type="ARBA" id="ARBA00012290"/>
    </source>
</evidence>
<evidence type="ECO:0000256" key="10">
    <source>
        <dbReference type="ARBA" id="ARBA00022989"/>
    </source>
</evidence>
<comment type="similarity">
    <text evidence="4">Belongs to the NAD(P)-dependent epimerase/dehydratase family. UDP-glucuronic acid decarboxylase subfamily.</text>
</comment>
<keyword evidence="22" id="KW-1185">Reference proteome</keyword>
<comment type="catalytic activity">
    <reaction evidence="18">
        <text>UDP-alpha-D-glucuronate + H(+) = UDP-alpha-D-xylose + CO2</text>
        <dbReference type="Rhea" id="RHEA:23916"/>
        <dbReference type="ChEBI" id="CHEBI:15378"/>
        <dbReference type="ChEBI" id="CHEBI:16526"/>
        <dbReference type="ChEBI" id="CHEBI:57632"/>
        <dbReference type="ChEBI" id="CHEBI:58052"/>
        <dbReference type="EC" id="4.1.1.35"/>
    </reaction>
    <physiologicalReaction direction="left-to-right" evidence="18">
        <dbReference type="Rhea" id="RHEA:23917"/>
    </physiologicalReaction>
</comment>
<comment type="pathway">
    <text evidence="3">Nucleotide-sugar biosynthesis; UDP-alpha-D-xylose biosynthesis; UDP-alpha-D-xylose from UDP-alpha-D-glucuronate: step 1/1.</text>
</comment>
<dbReference type="GO" id="GO:0000139">
    <property type="term" value="C:Golgi membrane"/>
    <property type="evidence" value="ECO:0007669"/>
    <property type="project" value="UniProtKB-SubCell"/>
</dbReference>
<evidence type="ECO:0000256" key="7">
    <source>
        <dbReference type="ARBA" id="ARBA00022692"/>
    </source>
</evidence>
<evidence type="ECO:0000313" key="21">
    <source>
        <dbReference type="EMBL" id="KAG7627532.1"/>
    </source>
</evidence>
<evidence type="ECO:0000259" key="20">
    <source>
        <dbReference type="Pfam" id="PF01370"/>
    </source>
</evidence>
<organism evidence="21 22">
    <name type="scientific">Arabidopsis thaliana x Arabidopsis arenosa</name>
    <dbReference type="NCBI Taxonomy" id="1240361"/>
    <lineage>
        <taxon>Eukaryota</taxon>
        <taxon>Viridiplantae</taxon>
        <taxon>Streptophyta</taxon>
        <taxon>Embryophyta</taxon>
        <taxon>Tracheophyta</taxon>
        <taxon>Spermatophyta</taxon>
        <taxon>Magnoliopsida</taxon>
        <taxon>eudicotyledons</taxon>
        <taxon>Gunneridae</taxon>
        <taxon>Pentapetalae</taxon>
        <taxon>rosids</taxon>
        <taxon>malvids</taxon>
        <taxon>Brassicales</taxon>
        <taxon>Brassicaceae</taxon>
        <taxon>Camelineae</taxon>
        <taxon>Arabidopsis</taxon>
    </lineage>
</organism>
<accession>A0A8T2EVU9</accession>
<gene>
    <name evidence="21" type="ORF">ISN45_At03g038620</name>
</gene>